<gene>
    <name evidence="2" type="ORF">H7F21_10535</name>
</gene>
<feature type="chain" id="PRO_5032948259" description="Lipocalin-like domain-containing protein" evidence="1">
    <location>
        <begin position="26"/>
        <end position="153"/>
    </location>
</feature>
<organism evidence="2 3">
    <name type="scientific">Winogradskyella flava</name>
    <dbReference type="NCBI Taxonomy" id="1884876"/>
    <lineage>
        <taxon>Bacteria</taxon>
        <taxon>Pseudomonadati</taxon>
        <taxon>Bacteroidota</taxon>
        <taxon>Flavobacteriia</taxon>
        <taxon>Flavobacteriales</taxon>
        <taxon>Flavobacteriaceae</taxon>
        <taxon>Winogradskyella</taxon>
    </lineage>
</organism>
<proteinExistence type="predicted"/>
<sequence length="153" mass="17294">MKSFPKIAMLVLVLLLFNCSNDDNSGNSETEFSPEMLDGTWRISFFSDENSNRTSEFNGYEFTFDVEEESAVVAYGGNSQTTLVEVFQDIINNESAWIVYTDFDLDDLGDAELSDLVEDWIVTNVNDNATVIEFEELYSNSLPEILHLAKISD</sequence>
<accession>A0A842IXM2</accession>
<feature type="signal peptide" evidence="1">
    <location>
        <begin position="1"/>
        <end position="25"/>
    </location>
</feature>
<reference evidence="2" key="1">
    <citation type="submission" date="2020-08" db="EMBL/GenBank/DDBJ databases">
        <title>Winogradskyella ouciana sp. nov., isolated from the hadal seawater of the Mariana Trench.</title>
        <authorList>
            <person name="He X."/>
        </authorList>
    </citation>
    <scope>NUCLEOTIDE SEQUENCE [LARGE SCALE GENOMIC DNA]</scope>
    <source>
        <strain evidence="2">KCTC 52348</strain>
    </source>
</reference>
<protein>
    <recommendedName>
        <fullName evidence="4">Lipocalin-like domain-containing protein</fullName>
    </recommendedName>
</protein>
<name>A0A842IXM2_9FLAO</name>
<evidence type="ECO:0000256" key="1">
    <source>
        <dbReference type="SAM" id="SignalP"/>
    </source>
</evidence>
<keyword evidence="1" id="KW-0732">Signal</keyword>
<dbReference type="RefSeq" id="WP_185789253.1">
    <property type="nucleotide sequence ID" value="NZ_JACLCP010000003.1"/>
</dbReference>
<evidence type="ECO:0000313" key="3">
    <source>
        <dbReference type="Proteomes" id="UP000533900"/>
    </source>
</evidence>
<dbReference type="Proteomes" id="UP000533900">
    <property type="component" value="Unassembled WGS sequence"/>
</dbReference>
<evidence type="ECO:0008006" key="4">
    <source>
        <dbReference type="Google" id="ProtNLM"/>
    </source>
</evidence>
<dbReference type="EMBL" id="JACLCP010000003">
    <property type="protein sequence ID" value="MBC2845528.1"/>
    <property type="molecule type" value="Genomic_DNA"/>
</dbReference>
<comment type="caution">
    <text evidence="2">The sequence shown here is derived from an EMBL/GenBank/DDBJ whole genome shotgun (WGS) entry which is preliminary data.</text>
</comment>
<dbReference type="AlphaFoldDB" id="A0A842IXM2"/>
<keyword evidence="3" id="KW-1185">Reference proteome</keyword>
<evidence type="ECO:0000313" key="2">
    <source>
        <dbReference type="EMBL" id="MBC2845528.1"/>
    </source>
</evidence>